<proteinExistence type="predicted"/>
<feature type="region of interest" description="Disordered" evidence="1">
    <location>
        <begin position="1"/>
        <end position="42"/>
    </location>
</feature>
<organism evidence="2 3">
    <name type="scientific">Mycobacterium tuberculosis variant africanum K85</name>
    <dbReference type="NCBI Taxonomy" id="611304"/>
    <lineage>
        <taxon>Bacteria</taxon>
        <taxon>Bacillati</taxon>
        <taxon>Actinomycetota</taxon>
        <taxon>Actinomycetes</taxon>
        <taxon>Mycobacteriales</taxon>
        <taxon>Mycobacteriaceae</taxon>
        <taxon>Mycobacterium</taxon>
        <taxon>Mycobacterium tuberculosis complex</taxon>
    </lineage>
</organism>
<dbReference type="Proteomes" id="UP000005088">
    <property type="component" value="Unassembled WGS sequence"/>
</dbReference>
<feature type="compositionally biased region" description="Basic residues" evidence="1">
    <location>
        <begin position="18"/>
        <end position="42"/>
    </location>
</feature>
<accession>A0A9P2M331</accession>
<evidence type="ECO:0000313" key="2">
    <source>
        <dbReference type="EMBL" id="EFD41870.2"/>
    </source>
</evidence>
<evidence type="ECO:0000256" key="1">
    <source>
        <dbReference type="SAM" id="MobiDB-lite"/>
    </source>
</evidence>
<evidence type="ECO:0000313" key="3">
    <source>
        <dbReference type="Proteomes" id="UP000005088"/>
    </source>
</evidence>
<name>A0A9P2M331_MYCTX</name>
<dbReference type="AlphaFoldDB" id="A0A9P2M331"/>
<feature type="compositionally biased region" description="Basic residues" evidence="1">
    <location>
        <begin position="1"/>
        <end position="10"/>
    </location>
</feature>
<protein>
    <submittedName>
        <fullName evidence="2">Uncharacterized protein</fullName>
    </submittedName>
</protein>
<feature type="non-terminal residue" evidence="2">
    <location>
        <position position="1"/>
    </location>
</feature>
<reference evidence="3" key="1">
    <citation type="submission" date="2009-03" db="EMBL/GenBank/DDBJ databases">
        <title>The Genome Sequence of Mycobacterium africanum strain K85 (originally listed here as Mycobacterium tuberculosis).</title>
        <authorList>
            <consortium name="The Broad Institute Genome Sequencing Platform"/>
            <person name="Small P."/>
            <person name="Gagneaux S."/>
            <person name="Hopewell P."/>
            <person name="Young S.K."/>
            <person name="Kodira C.D."/>
            <person name="Zeng Q."/>
            <person name="Koehrsen M."/>
            <person name="Alvarado L."/>
            <person name="Berlin A."/>
            <person name="Borenstein D."/>
            <person name="Chen Z."/>
            <person name="Engels R."/>
            <person name="Freedman E."/>
            <person name="Gellesch M."/>
            <person name="Goldberg J."/>
            <person name="Griggs A."/>
            <person name="Gujja S."/>
            <person name="Heiman D."/>
            <person name="Hepburn T."/>
            <person name="Howarth C."/>
            <person name="Jen D."/>
            <person name="Larson L."/>
            <person name="Lewis B."/>
            <person name="Mehta T."/>
            <person name="Park D."/>
            <person name="Pearson M."/>
            <person name="Roberts A."/>
            <person name="Saif S."/>
            <person name="Shea T."/>
            <person name="Shenoy N."/>
            <person name="Sisk P."/>
            <person name="Stolte C."/>
            <person name="Sykes S."/>
            <person name="Walk T."/>
            <person name="White J."/>
            <person name="Yandava C."/>
            <person name="Nusbaum C."/>
            <person name="Galagan J."/>
            <person name="Birren B."/>
        </authorList>
    </citation>
    <scope>NUCLEOTIDE SEQUENCE [LARGE SCALE GENOMIC DNA]</scope>
    <source>
        <strain evidence="3">K85</strain>
    </source>
</reference>
<dbReference type="EMBL" id="GG663503">
    <property type="protein sequence ID" value="EFD41870.2"/>
    <property type="molecule type" value="Genomic_DNA"/>
</dbReference>
<gene>
    <name evidence="2" type="ORF">TBOG_00705</name>
</gene>
<sequence length="58" mass="7635">LRRLRRRRRIRLPDGGQRRPRGQRRHGLRLRRRRRQRRSWPGLRRRDRWGWRHPRADR</sequence>